<dbReference type="InterPro" id="IPR000782">
    <property type="entry name" value="FAS1_domain"/>
</dbReference>
<dbReference type="Gene3D" id="2.30.180.10">
    <property type="entry name" value="FAS1 domain"/>
    <property type="match status" value="1"/>
</dbReference>
<dbReference type="PANTHER" id="PTHR10900:SF77">
    <property type="entry name" value="FI19380P1"/>
    <property type="match status" value="1"/>
</dbReference>
<organism evidence="3 4">
    <name type="scientific">Nannocystis radixulma</name>
    <dbReference type="NCBI Taxonomy" id="2995305"/>
    <lineage>
        <taxon>Bacteria</taxon>
        <taxon>Pseudomonadati</taxon>
        <taxon>Myxococcota</taxon>
        <taxon>Polyangia</taxon>
        <taxon>Nannocystales</taxon>
        <taxon>Nannocystaceae</taxon>
        <taxon>Nannocystis</taxon>
    </lineage>
</organism>
<feature type="domain" description="FAS1" evidence="2">
    <location>
        <begin position="62"/>
        <end position="199"/>
    </location>
</feature>
<evidence type="ECO:0000259" key="2">
    <source>
        <dbReference type="PROSITE" id="PS50213"/>
    </source>
</evidence>
<proteinExistence type="predicted"/>
<evidence type="ECO:0000313" key="4">
    <source>
        <dbReference type="Proteomes" id="UP001217838"/>
    </source>
</evidence>
<feature type="compositionally biased region" description="Low complexity" evidence="1">
    <location>
        <begin position="163"/>
        <end position="172"/>
    </location>
</feature>
<feature type="compositionally biased region" description="Pro residues" evidence="1">
    <location>
        <begin position="52"/>
        <end position="61"/>
    </location>
</feature>
<feature type="region of interest" description="Disordered" evidence="1">
    <location>
        <begin position="203"/>
        <end position="282"/>
    </location>
</feature>
<dbReference type="InterPro" id="IPR050904">
    <property type="entry name" value="Adhesion/Biosynth-related"/>
</dbReference>
<protein>
    <submittedName>
        <fullName evidence="3">Fasciclin domain-containing protein</fullName>
    </submittedName>
</protein>
<keyword evidence="4" id="KW-1185">Reference proteome</keyword>
<dbReference type="Pfam" id="PF02469">
    <property type="entry name" value="Fasciclin"/>
    <property type="match status" value="1"/>
</dbReference>
<feature type="compositionally biased region" description="Low complexity" evidence="1">
    <location>
        <begin position="203"/>
        <end position="241"/>
    </location>
</feature>
<dbReference type="Proteomes" id="UP001217838">
    <property type="component" value="Unassembled WGS sequence"/>
</dbReference>
<feature type="region of interest" description="Disordered" evidence="1">
    <location>
        <begin position="139"/>
        <end position="181"/>
    </location>
</feature>
<reference evidence="3 4" key="1">
    <citation type="submission" date="2022-11" db="EMBL/GenBank/DDBJ databases">
        <title>Minimal conservation of predation-associated metabolite biosynthetic gene clusters underscores biosynthetic potential of Myxococcota including descriptions for ten novel species: Archangium lansinium sp. nov., Myxococcus landrumus sp. nov., Nannocystis bai.</title>
        <authorList>
            <person name="Ahearne A."/>
            <person name="Stevens C."/>
            <person name="Dowd S."/>
        </authorList>
    </citation>
    <scope>NUCLEOTIDE SEQUENCE [LARGE SCALE GENOMIC DNA]</scope>
    <source>
        <strain evidence="3 4">NCELM</strain>
    </source>
</reference>
<dbReference type="PROSITE" id="PS50213">
    <property type="entry name" value="FAS1"/>
    <property type="match status" value="1"/>
</dbReference>
<dbReference type="InterPro" id="IPR036378">
    <property type="entry name" value="FAS1_dom_sf"/>
</dbReference>
<dbReference type="EMBL" id="JAQNDN010000005">
    <property type="protein sequence ID" value="MDC0668744.1"/>
    <property type="molecule type" value="Genomic_DNA"/>
</dbReference>
<gene>
    <name evidence="3" type="ORF">POL58_13400</name>
</gene>
<feature type="region of interest" description="Disordered" evidence="1">
    <location>
        <begin position="21"/>
        <end position="62"/>
    </location>
</feature>
<name>A0ABT5B5F4_9BACT</name>
<evidence type="ECO:0000256" key="1">
    <source>
        <dbReference type="SAM" id="MobiDB-lite"/>
    </source>
</evidence>
<dbReference type="SUPFAM" id="SSF82153">
    <property type="entry name" value="FAS1 domain"/>
    <property type="match status" value="1"/>
</dbReference>
<dbReference type="SMART" id="SM00554">
    <property type="entry name" value="FAS1"/>
    <property type="match status" value="1"/>
</dbReference>
<feature type="compositionally biased region" description="Pro residues" evidence="1">
    <location>
        <begin position="153"/>
        <end position="162"/>
    </location>
</feature>
<dbReference type="PANTHER" id="PTHR10900">
    <property type="entry name" value="PERIOSTIN-RELATED"/>
    <property type="match status" value="1"/>
</dbReference>
<comment type="caution">
    <text evidence="3">The sequence shown here is derived from an EMBL/GenBank/DDBJ whole genome shotgun (WGS) entry which is preliminary data.</text>
</comment>
<feature type="compositionally biased region" description="Basic and acidic residues" evidence="1">
    <location>
        <begin position="268"/>
        <end position="282"/>
    </location>
</feature>
<feature type="compositionally biased region" description="Low complexity" evidence="1">
    <location>
        <begin position="142"/>
        <end position="152"/>
    </location>
</feature>
<sequence length="282" mass="28150">MSPRRTAPALIVALALACTRGGESTPPPVDVPPPEPPPVVAEIAPEPEPEAPPEPPPPPAPTLDLLATASEAGGLTTFLSAVDVAGLRETLQGPGPFTIFAPSDKAFAALPKGELDRLLKNKKKLAALLQNHVVAGPPLPGSAYPSAASEPTAPEPAAPETPAPTHTTLAGTPLPPLPPLARADIQTINGVLHVIDVVLPAPGKAKPVKPAAAAKPAEKAAAPDAATKPAEKLAAPDAAAKPAEKAAKPDAAAKPAEKPAKPDAAAKPAEKPAAKPAEKPAP</sequence>
<feature type="compositionally biased region" description="Pro residues" evidence="1">
    <location>
        <begin position="25"/>
        <end position="39"/>
    </location>
</feature>
<dbReference type="PROSITE" id="PS51257">
    <property type="entry name" value="PROKAR_LIPOPROTEIN"/>
    <property type="match status" value="1"/>
</dbReference>
<evidence type="ECO:0000313" key="3">
    <source>
        <dbReference type="EMBL" id="MDC0668744.1"/>
    </source>
</evidence>
<accession>A0ABT5B5F4</accession>
<dbReference type="RefSeq" id="WP_271998219.1">
    <property type="nucleotide sequence ID" value="NZ_JAQNDN010000005.1"/>
</dbReference>